<organism evidence="1">
    <name type="scientific">marine sediment metagenome</name>
    <dbReference type="NCBI Taxonomy" id="412755"/>
    <lineage>
        <taxon>unclassified sequences</taxon>
        <taxon>metagenomes</taxon>
        <taxon>ecological metagenomes</taxon>
    </lineage>
</organism>
<sequence length="140" mass="15632">LLDSELALVTSPDRARRNAERLLGVGLKRKISEPFFNPIDPETGEDRMGTKAEALVRNMWKMALGYTEQRVVGDDLKDFSFSPDKGMMSRIFDRIEGKVPMTATIDKQKATAAERLTKENTKRLNKVGGFGATADANREI</sequence>
<name>A0A0F9FTN9_9ZZZZ</name>
<dbReference type="EMBL" id="LAZR01031177">
    <property type="protein sequence ID" value="KKL54502.1"/>
    <property type="molecule type" value="Genomic_DNA"/>
</dbReference>
<feature type="non-terminal residue" evidence="1">
    <location>
        <position position="1"/>
    </location>
</feature>
<reference evidence="1" key="1">
    <citation type="journal article" date="2015" name="Nature">
        <title>Complex archaea that bridge the gap between prokaryotes and eukaryotes.</title>
        <authorList>
            <person name="Spang A."/>
            <person name="Saw J.H."/>
            <person name="Jorgensen S.L."/>
            <person name="Zaremba-Niedzwiedzka K."/>
            <person name="Martijn J."/>
            <person name="Lind A.E."/>
            <person name="van Eijk R."/>
            <person name="Schleper C."/>
            <person name="Guy L."/>
            <person name="Ettema T.J."/>
        </authorList>
    </citation>
    <scope>NUCLEOTIDE SEQUENCE</scope>
</reference>
<dbReference type="AlphaFoldDB" id="A0A0F9FTN9"/>
<accession>A0A0F9FTN9</accession>
<proteinExistence type="predicted"/>
<evidence type="ECO:0000313" key="1">
    <source>
        <dbReference type="EMBL" id="KKL54502.1"/>
    </source>
</evidence>
<protein>
    <submittedName>
        <fullName evidence="1">Uncharacterized protein</fullName>
    </submittedName>
</protein>
<comment type="caution">
    <text evidence="1">The sequence shown here is derived from an EMBL/GenBank/DDBJ whole genome shotgun (WGS) entry which is preliminary data.</text>
</comment>
<gene>
    <name evidence="1" type="ORF">LCGC14_2264780</name>
</gene>